<dbReference type="RefSeq" id="WP_131186002.1">
    <property type="nucleotide sequence ID" value="NZ_QJUO01000042.1"/>
</dbReference>
<evidence type="ECO:0000259" key="1">
    <source>
        <dbReference type="Pfam" id="PF09722"/>
    </source>
</evidence>
<keyword evidence="4" id="KW-1185">Reference proteome</keyword>
<dbReference type="InterPro" id="IPR011979">
    <property type="entry name" value="Antitox_Xre"/>
</dbReference>
<evidence type="ECO:0000313" key="3">
    <source>
        <dbReference type="EMBL" id="TBU88854.1"/>
    </source>
</evidence>
<name>A0A4Q9QWU8_9GAMM</name>
<dbReference type="Proteomes" id="UP000292639">
    <property type="component" value="Unassembled WGS sequence"/>
</dbReference>
<organism evidence="3 4">
    <name type="scientific">Stutzerimonas kirkiae</name>
    <dbReference type="NCBI Taxonomy" id="2211392"/>
    <lineage>
        <taxon>Bacteria</taxon>
        <taxon>Pseudomonadati</taxon>
        <taxon>Pseudomonadota</taxon>
        <taxon>Gammaproteobacteria</taxon>
        <taxon>Pseudomonadales</taxon>
        <taxon>Pseudomonadaceae</taxon>
        <taxon>Stutzerimonas</taxon>
    </lineage>
</organism>
<dbReference type="NCBIfam" id="TIGR02293">
    <property type="entry name" value="TAS_TIGR02293"/>
    <property type="match status" value="1"/>
</dbReference>
<dbReference type="InterPro" id="IPR046847">
    <property type="entry name" value="Xre-like_HTH"/>
</dbReference>
<comment type="caution">
    <text evidence="3">The sequence shown here is derived from an EMBL/GenBank/DDBJ whole genome shotgun (WGS) entry which is preliminary data.</text>
</comment>
<protein>
    <submittedName>
        <fullName evidence="3">Antitoxin</fullName>
    </submittedName>
</protein>
<accession>A0A4Q9QWU8</accession>
<dbReference type="Pfam" id="PF20432">
    <property type="entry name" value="Xre-like-HTH"/>
    <property type="match status" value="1"/>
</dbReference>
<evidence type="ECO:0000259" key="2">
    <source>
        <dbReference type="Pfam" id="PF20432"/>
    </source>
</evidence>
<dbReference type="GO" id="GO:0003677">
    <property type="term" value="F:DNA binding"/>
    <property type="evidence" value="ECO:0007669"/>
    <property type="project" value="InterPro"/>
</dbReference>
<dbReference type="AlphaFoldDB" id="A0A4Q9QWU8"/>
<feature type="domain" description="Antitoxin Xre-like helix-turn-helix" evidence="2">
    <location>
        <begin position="33"/>
        <end position="92"/>
    </location>
</feature>
<gene>
    <name evidence="3" type="ORF">DNJ96_17935</name>
</gene>
<dbReference type="Pfam" id="PF09722">
    <property type="entry name" value="Xre_MbcA_ParS_C"/>
    <property type="match status" value="1"/>
</dbReference>
<dbReference type="OrthoDB" id="5824177at2"/>
<dbReference type="InterPro" id="IPR024467">
    <property type="entry name" value="Xre/MbcA/ParS-like_toxin-bd"/>
</dbReference>
<proteinExistence type="predicted"/>
<reference evidence="3 4" key="1">
    <citation type="submission" date="2018-06" db="EMBL/GenBank/DDBJ databases">
        <title>Three novel Pseudomonas species isolated from symptomatic oak.</title>
        <authorList>
            <person name="Bueno-Gonzalez V."/>
            <person name="Brady C."/>
        </authorList>
    </citation>
    <scope>NUCLEOTIDE SEQUENCE [LARGE SCALE GENOMIC DNA]</scope>
    <source>
        <strain evidence="3 4">P17C</strain>
    </source>
</reference>
<sequence length="150" mass="16303">MPVLARSSAMGGSNLPFWIMAHALTQQTEHERLLRISQGLEASWLVAVRSAFDMKTPALALLVNLSTSTLERRIKGNIALDPVASERIDRLAQIAVLAETVFEDKTVATDWLASENDALGGKTPLSLCETELGARQVRRVLHAIEWGGAA</sequence>
<evidence type="ECO:0000313" key="4">
    <source>
        <dbReference type="Proteomes" id="UP000292639"/>
    </source>
</evidence>
<feature type="domain" description="Antitoxin Xre/MbcA/ParS-like toxin-binding" evidence="1">
    <location>
        <begin position="98"/>
        <end position="147"/>
    </location>
</feature>
<dbReference type="EMBL" id="QJUP01000036">
    <property type="protein sequence ID" value="TBU88854.1"/>
    <property type="molecule type" value="Genomic_DNA"/>
</dbReference>